<reference evidence="3 4" key="1">
    <citation type="journal article" date="2014" name="Genome Announc.">
        <title>Draft Genome Sequence of the Haloacid-Degrading Burkholderia caribensis Strain MBA4.</title>
        <authorList>
            <person name="Pan Y."/>
            <person name="Kong K.F."/>
            <person name="Tsang J.S."/>
        </authorList>
    </citation>
    <scope>NUCLEOTIDE SEQUENCE [LARGE SCALE GENOMIC DNA]</scope>
    <source>
        <strain evidence="3 4">MBA4</strain>
    </source>
</reference>
<dbReference type="GO" id="GO:0003824">
    <property type="term" value="F:catalytic activity"/>
    <property type="evidence" value="ECO:0007669"/>
    <property type="project" value="UniProtKB-ARBA"/>
</dbReference>
<dbReference type="Pfam" id="PF13185">
    <property type="entry name" value="GAF_2"/>
    <property type="match status" value="1"/>
</dbReference>
<dbReference type="PROSITE" id="PS50887">
    <property type="entry name" value="GGDEF"/>
    <property type="match status" value="1"/>
</dbReference>
<dbReference type="PROSITE" id="PS50883">
    <property type="entry name" value="EAL"/>
    <property type="match status" value="1"/>
</dbReference>
<dbReference type="Pfam" id="PF00563">
    <property type="entry name" value="EAL"/>
    <property type="match status" value="1"/>
</dbReference>
<dbReference type="SMART" id="SM00065">
    <property type="entry name" value="GAF"/>
    <property type="match status" value="2"/>
</dbReference>
<dbReference type="InterPro" id="IPR003018">
    <property type="entry name" value="GAF"/>
</dbReference>
<dbReference type="SUPFAM" id="SSF141868">
    <property type="entry name" value="EAL domain-like"/>
    <property type="match status" value="1"/>
</dbReference>
<dbReference type="Pfam" id="PF01590">
    <property type="entry name" value="GAF"/>
    <property type="match status" value="1"/>
</dbReference>
<dbReference type="InterPro" id="IPR052155">
    <property type="entry name" value="Biofilm_reg_signaling"/>
</dbReference>
<dbReference type="RefSeq" id="WP_036000942.1">
    <property type="nucleotide sequence ID" value="NZ_CP012747.1"/>
</dbReference>
<dbReference type="GeneID" id="69971053"/>
<evidence type="ECO:0000313" key="3">
    <source>
        <dbReference type="EMBL" id="ALL67183.1"/>
    </source>
</evidence>
<dbReference type="EMBL" id="CP012747">
    <property type="protein sequence ID" value="ALL67183.1"/>
    <property type="molecule type" value="Genomic_DNA"/>
</dbReference>
<dbReference type="InterPro" id="IPR029016">
    <property type="entry name" value="GAF-like_dom_sf"/>
</dbReference>
<dbReference type="CDD" id="cd01948">
    <property type="entry name" value="EAL"/>
    <property type="match status" value="1"/>
</dbReference>
<dbReference type="PANTHER" id="PTHR44757">
    <property type="entry name" value="DIGUANYLATE CYCLASE DGCP"/>
    <property type="match status" value="1"/>
</dbReference>
<dbReference type="SUPFAM" id="SSF55781">
    <property type="entry name" value="GAF domain-like"/>
    <property type="match status" value="2"/>
</dbReference>
<dbReference type="Gene3D" id="3.30.450.40">
    <property type="match status" value="2"/>
</dbReference>
<dbReference type="SUPFAM" id="SSF55073">
    <property type="entry name" value="Nucleotide cyclase"/>
    <property type="match status" value="1"/>
</dbReference>
<dbReference type="CDD" id="cd01949">
    <property type="entry name" value="GGDEF"/>
    <property type="match status" value="1"/>
</dbReference>
<name>A0A0P0RFJ0_9BURK</name>
<protein>
    <submittedName>
        <fullName evidence="3">Diguanylate cyclase/phosphodiesterase with PAS/PAC sensor</fullName>
    </submittedName>
</protein>
<evidence type="ECO:0000259" key="1">
    <source>
        <dbReference type="PROSITE" id="PS50883"/>
    </source>
</evidence>
<evidence type="ECO:0000313" key="4">
    <source>
        <dbReference type="Proteomes" id="UP000019146"/>
    </source>
</evidence>
<dbReference type="Pfam" id="PF00990">
    <property type="entry name" value="GGDEF"/>
    <property type="match status" value="1"/>
</dbReference>
<dbReference type="AlphaFoldDB" id="A0A0P0RFJ0"/>
<dbReference type="InterPro" id="IPR043128">
    <property type="entry name" value="Rev_trsase/Diguanyl_cyclase"/>
</dbReference>
<feature type="domain" description="EAL" evidence="1">
    <location>
        <begin position="685"/>
        <end position="938"/>
    </location>
</feature>
<dbReference type="NCBIfam" id="TIGR00254">
    <property type="entry name" value="GGDEF"/>
    <property type="match status" value="1"/>
</dbReference>
<organism evidence="3 4">
    <name type="scientific">Paraburkholderia caribensis MBA4</name>
    <dbReference type="NCBI Taxonomy" id="1323664"/>
    <lineage>
        <taxon>Bacteria</taxon>
        <taxon>Pseudomonadati</taxon>
        <taxon>Pseudomonadota</taxon>
        <taxon>Betaproteobacteria</taxon>
        <taxon>Burkholderiales</taxon>
        <taxon>Burkholderiaceae</taxon>
        <taxon>Paraburkholderia</taxon>
    </lineage>
</organism>
<dbReference type="Gene3D" id="3.30.70.270">
    <property type="match status" value="1"/>
</dbReference>
<dbReference type="PANTHER" id="PTHR44757:SF2">
    <property type="entry name" value="BIOFILM ARCHITECTURE MAINTENANCE PROTEIN MBAA"/>
    <property type="match status" value="1"/>
</dbReference>
<evidence type="ECO:0000259" key="2">
    <source>
        <dbReference type="PROSITE" id="PS50887"/>
    </source>
</evidence>
<dbReference type="Gene3D" id="3.20.20.450">
    <property type="entry name" value="EAL domain"/>
    <property type="match status" value="1"/>
</dbReference>
<feature type="domain" description="GGDEF" evidence="2">
    <location>
        <begin position="543"/>
        <end position="676"/>
    </location>
</feature>
<dbReference type="Proteomes" id="UP000019146">
    <property type="component" value="Chromosome 2"/>
</dbReference>
<dbReference type="FunFam" id="3.30.70.270:FF:000001">
    <property type="entry name" value="Diguanylate cyclase domain protein"/>
    <property type="match status" value="1"/>
</dbReference>
<proteinExistence type="predicted"/>
<dbReference type="InterPro" id="IPR000160">
    <property type="entry name" value="GGDEF_dom"/>
</dbReference>
<dbReference type="KEGG" id="bcai:K788_0005274"/>
<dbReference type="SMART" id="SM00052">
    <property type="entry name" value="EAL"/>
    <property type="match status" value="1"/>
</dbReference>
<dbReference type="SMART" id="SM00267">
    <property type="entry name" value="GGDEF"/>
    <property type="match status" value="1"/>
</dbReference>
<accession>A0A0P0RFJ0</accession>
<dbReference type="InterPro" id="IPR029787">
    <property type="entry name" value="Nucleotide_cyclase"/>
</dbReference>
<sequence>MWNAELSAGGTGSQSIDAAARAVEALGVPWAWYRAGQHLDLVREGATRFDWPRTIVPAMLHDACVERGWFAWPTGRSDLALGWLLAPASFAADPAFAALARAIGEQMQADALVRAQNVQRVLYDIAYLASSISERGEFLQAIHERLGTLIDAENFYLALYDGETGAVTYPYYIDLIDTEAVDTNHLDMVDPERLSLTGYVLTTGQPLLIDEKGIIDAAATGRFYCVGHRPKFWMGAPLKNASDEVFGMVTMQVYDASRIYSAEDRALFLVVARHVAMALDRILHRVGLEAEVARRTAELSRLNDTLRAEIAERERAQHLQAALFEIAELSSQSVDIGKFFRSLHAIVGGLLYAKNFYIALFDPATAEVSFPYYIDETQHDVPVARRRERGLTEYVIRQRVPCLLDTSDAVRLVEAGEIKLDSENIRLRSWLGVPLFDGSVVRGVLVVQSYSSSVRYDGRDQELLTFVSRHIDTALSRRRVAEAQQAANLELEARVLARTQELDAANARLLHENYHDALTGLPNRSHLYERLEAAWHGYSKRGDPLSVLFIDLDRFKVVNDSLGHLFGDALLVDVAGRLRECLRRDDLLARLGGDEFAVVVPGANLQTVLALAERILAAFDTPFNIGEQTVFTSCSVGVVSADSAHHREPADLLRDADAAMYRVKNRGRDSFAVFNHQMRRELSDQIETEGALRNALKRDDELVPYFQPIVDIGSGQLVALEALIRWRQPNGEVWAPGRFLPAVEGLKLIGRLDMYMLTRVAEILAQPEHIDWPPVQVNLSSYSITRPEFADELLELLKRYGVHPSRISLELTEGALVAEPDLARTTMQSLADNGMCVVLDDFGTGFSSLSYVHQYRFSGLKIDKSFVFELTQSARSRAIVRAIVRMAESLELTVVAEGIEDQATLELLRTIGAAHGQGYHLARPMSLEALMSSPLAPRSRAMEQ</sequence>
<dbReference type="InterPro" id="IPR001633">
    <property type="entry name" value="EAL_dom"/>
</dbReference>
<gene>
    <name evidence="3" type="ORF">K788_0005274</name>
</gene>
<dbReference type="InterPro" id="IPR035919">
    <property type="entry name" value="EAL_sf"/>
</dbReference>